<dbReference type="AlphaFoldDB" id="A0A5C5FME4"/>
<organism evidence="3 4">
    <name type="scientific">Rhodotorula diobovata</name>
    <dbReference type="NCBI Taxonomy" id="5288"/>
    <lineage>
        <taxon>Eukaryota</taxon>
        <taxon>Fungi</taxon>
        <taxon>Dikarya</taxon>
        <taxon>Basidiomycota</taxon>
        <taxon>Pucciniomycotina</taxon>
        <taxon>Microbotryomycetes</taxon>
        <taxon>Sporidiobolales</taxon>
        <taxon>Sporidiobolaceae</taxon>
        <taxon>Rhodotorula</taxon>
    </lineage>
</organism>
<evidence type="ECO:0000313" key="3">
    <source>
        <dbReference type="EMBL" id="TNY18027.1"/>
    </source>
</evidence>
<gene>
    <name evidence="3" type="ORF">DMC30DRAFT_368863</name>
</gene>
<sequence>MLRTLKSLASLALAGSALAAPAPAPVAAAGGASAAADHALVAREVTIKPKVMIISMFTPERDVWLSPLALEVEYPFAGASPLFPTINCDRKRDVCIITTGEAEINAAATIMAMTLTTQFDLTSTYFLIAGIAGVNPHYGTLGTAAFARFSVQSGLAYELDARQMPSNWSTGYWALGTKAPGQLPDVSDLYGTEVFELNTNLLERALNLTQGVKLNDSSVAQEYRKKFDFAPANEGPKVTSCDALCSDAYFAGTLLAETWGNYTDLMTKRQGTYCTTAQEDNATLEAMVRAHKAGLVDYARIILLRTASDFDRAPKQSDDAYTAFEAEQGGFEPAIQNLVIAGKPVVDDIVSKWDSVYADGIAPQASLNGSFYGDDLATIREGAAQARRMRTRRSAITAKIPSTA</sequence>
<evidence type="ECO:0000256" key="1">
    <source>
        <dbReference type="PIRNR" id="PIRNR013171"/>
    </source>
</evidence>
<evidence type="ECO:0000256" key="2">
    <source>
        <dbReference type="SAM" id="SignalP"/>
    </source>
</evidence>
<reference evidence="3 4" key="1">
    <citation type="submission" date="2019-03" db="EMBL/GenBank/DDBJ databases">
        <title>Rhodosporidium diobovatum UCD-FST 08-225 genome sequencing, assembly, and annotation.</title>
        <authorList>
            <person name="Fakankun I.U."/>
            <person name="Fristensky B."/>
            <person name="Levin D.B."/>
        </authorList>
    </citation>
    <scope>NUCLEOTIDE SEQUENCE [LARGE SCALE GENOMIC DNA]</scope>
    <source>
        <strain evidence="3 4">UCD-FST 08-225</strain>
    </source>
</reference>
<dbReference type="GO" id="GO:0055085">
    <property type="term" value="P:transmembrane transport"/>
    <property type="evidence" value="ECO:0007669"/>
    <property type="project" value="InterPro"/>
</dbReference>
<keyword evidence="4" id="KW-1185">Reference proteome</keyword>
<comment type="function">
    <text evidence="1">Nucleoside permease that transports adenosine and guanosine.</text>
</comment>
<comment type="similarity">
    <text evidence="1">Belongs to the NUP family.</text>
</comment>
<dbReference type="EMBL" id="SOZI01000161">
    <property type="protein sequence ID" value="TNY18027.1"/>
    <property type="molecule type" value="Genomic_DNA"/>
</dbReference>
<dbReference type="PIRSF" id="PIRSF013171">
    <property type="entry name" value="Pur_nuclsid_perm"/>
    <property type="match status" value="1"/>
</dbReference>
<dbReference type="Pfam" id="PF06516">
    <property type="entry name" value="NUP"/>
    <property type="match status" value="1"/>
</dbReference>
<dbReference type="PANTHER" id="PTHR38643">
    <property type="entry name" value="PURINE NUCLEOSIDE PERMEASE C285.05-RELATED"/>
    <property type="match status" value="1"/>
</dbReference>
<dbReference type="STRING" id="5288.A0A5C5FME4"/>
<feature type="chain" id="PRO_5022818126" evidence="2">
    <location>
        <begin position="20"/>
        <end position="404"/>
    </location>
</feature>
<protein>
    <submittedName>
        <fullName evidence="3">Purine nucleoside permease</fullName>
    </submittedName>
</protein>
<name>A0A5C5FME4_9BASI</name>
<keyword evidence="1" id="KW-0813">Transport</keyword>
<dbReference type="PANTHER" id="PTHR38643:SF1">
    <property type="entry name" value="PURINE NUCLEOSIDE PERMEASE C285.05-RELATED"/>
    <property type="match status" value="1"/>
</dbReference>
<feature type="signal peptide" evidence="2">
    <location>
        <begin position="1"/>
        <end position="19"/>
    </location>
</feature>
<comment type="caution">
    <text evidence="3">The sequence shown here is derived from an EMBL/GenBank/DDBJ whole genome shotgun (WGS) entry which is preliminary data.</text>
</comment>
<dbReference type="Proteomes" id="UP000311382">
    <property type="component" value="Unassembled WGS sequence"/>
</dbReference>
<accession>A0A5C5FME4</accession>
<dbReference type="InterPro" id="IPR009486">
    <property type="entry name" value="Pur_nuclsid_perm"/>
</dbReference>
<proteinExistence type="inferred from homology"/>
<keyword evidence="2" id="KW-0732">Signal</keyword>
<dbReference type="OrthoDB" id="2331083at2759"/>
<dbReference type="GO" id="GO:0005783">
    <property type="term" value="C:endoplasmic reticulum"/>
    <property type="evidence" value="ECO:0007669"/>
    <property type="project" value="TreeGrafter"/>
</dbReference>
<evidence type="ECO:0000313" key="4">
    <source>
        <dbReference type="Proteomes" id="UP000311382"/>
    </source>
</evidence>